<feature type="repeat" description="ANK" evidence="6">
    <location>
        <begin position="1590"/>
        <end position="1615"/>
    </location>
</feature>
<feature type="zinc finger region" description="TRAF-type" evidence="7">
    <location>
        <begin position="863"/>
        <end position="910"/>
    </location>
</feature>
<protein>
    <recommendedName>
        <fullName evidence="10">TRAF-type domain-containing protein</fullName>
    </recommendedName>
</protein>
<evidence type="ECO:0000256" key="7">
    <source>
        <dbReference type="PROSITE-ProRule" id="PRU00207"/>
    </source>
</evidence>
<feature type="zinc finger region" description="TRAF-type" evidence="7">
    <location>
        <begin position="974"/>
        <end position="1018"/>
    </location>
</feature>
<dbReference type="PROSITE" id="PS50297">
    <property type="entry name" value="ANK_REP_REGION"/>
    <property type="match status" value="4"/>
</dbReference>
<keyword evidence="8" id="KW-0175">Coiled coil</keyword>
<feature type="zinc finger region" description="TRAF-type" evidence="7">
    <location>
        <begin position="2393"/>
        <end position="2440"/>
    </location>
</feature>
<keyword evidence="5 6" id="KW-0040">ANK repeat</keyword>
<feature type="zinc finger region" description="TRAF-type" evidence="7">
    <location>
        <begin position="2335"/>
        <end position="2380"/>
    </location>
</feature>
<dbReference type="STRING" id="4795.A0A225X0U6"/>
<gene>
    <name evidence="11" type="ORF">PHMEG_0002411</name>
</gene>
<evidence type="ECO:0000259" key="10">
    <source>
        <dbReference type="PROSITE" id="PS50145"/>
    </source>
</evidence>
<feature type="zinc finger region" description="TRAF-type" evidence="7">
    <location>
        <begin position="918"/>
        <end position="972"/>
    </location>
</feature>
<dbReference type="Pfam" id="PF00023">
    <property type="entry name" value="Ank"/>
    <property type="match status" value="1"/>
</dbReference>
<feature type="domain" description="TRAF-type" evidence="10">
    <location>
        <begin position="2281"/>
        <end position="2324"/>
    </location>
</feature>
<dbReference type="PANTHER" id="PTHR24171">
    <property type="entry name" value="ANKYRIN REPEAT DOMAIN-CONTAINING PROTEIN 39-RELATED"/>
    <property type="match status" value="1"/>
</dbReference>
<feature type="zinc finger region" description="TRAF-type" evidence="7">
    <location>
        <begin position="2154"/>
        <end position="2212"/>
    </location>
</feature>
<sequence>MITNGDIPANYETGTGETALIVAVSAKNLDALRILMKSGVSINTSTRKGYTPLMKAIAVAVPQHRPPFKKKTDRFGRTAFDWAKLTGNTQALEWMEKCRQEKSILHQSHANRKERESQCEEILRCHEEFIQRIESLIAPHFFDEDELIKFLKSVTITSPEFYSAFNDLKAIKETLKPLLFRSQYFVSVETREGWTPLSKCAAFGYVAGVQELLAMGADLHYQTKLRHSAMTWASYCGHEAVVLHLLRVGVDVNQKTRDGKTALMHAVSNSQVKIVHHLLIAMRDQCFPTKPMETFSNEGDLHSTSQSKNKLNGLGQKSKELKLVEIEWHRTFLKQIRWQDQTGKDVLELAQYAVEQVQLDYGESQNELTSAHDVELPPAIQVLGQVQKAIKEAEDHKSYVEMHAERTKLTMCHNEGCSFMAPKDVLPNHERHHCKKRTIKCDNCNTFLICEDRSRHDTQLCPTRRVACPNFQYGCQEQLLFQDCEHHLIHHCRKRVMECRLSCGSSVRVDELDVHESAQCPLRIVTCDLGCHAIFTASFAKTHRLHECPKRFITCTGKNSTNGGCHCLVKCEEMEFHLSTLCELRDLSCKWSSHGCEEKIAGIAAARYNHETNECPFRFLPCRNGCELSGQFFACFAEEHYRWQCMLEQNPCPNRCHGEIAEVLQLPRHLLTVHCSRDAGNCTLRKTHCPLDVCGKRIRLFDKEQENADTLMSGDKDTSSRVCRVLTFDPSKGQHLIEFPDGHSVWKSLKLHEYDIILPQGSNVQHFRCGLLVAQTLGSHVEEDCCHRLVVCPLNCGQRLLDHTLEFHLTKRCNMRNAICRLGCGEMMAFSLLDEHESDHCKFRSVFCEHCHLFLPVGILEIHLDKECRQRPRSCRLGCSSKVAFADCAEHESTHCPKRMVKCNICDGEVWFCERDNHEKNECPLRIYGKCNDSCGRTLRYNEIAHHLLFSCTQRLVGCKQCKQRMKFDSLQRHLEVLCPQRIINCRKGCGMQLMEIDTEKHEMEDCAKRSQFCENQCGLYVPYCEMVEHLKSKCSLRVMECPTGCSEFIFAYMYEEHWKRCLQRVVPCGVGGKLCSRPLGVWYVENKLVRCALHGESALLWALKSLDLDLATYLLQNVDAFNAVNEEFTNGFSPLVLAASLGNVDLIQLLIRFGADVNLETSRGRTPLSEACIAQDLVIAKMLIDNRASVSHTNRHGRNLLEMVHAFAESELTRIGGDKGPTSEAKWKAVINLLEEQVELERAQRKLFVAIACSNYDYLIECFKNSGKAPPHTFHVANPLEALEELVTAKTKQAEVVRAELDEAIQVFNESIAETEAKRVAAIHLSSQVDDSCRRLQNAEKAEEDSNIDSSALEAKMLAMIRQITAQDIAQLLNAHIPSETELVVVKALSLLCGAVPRGRRNATEYTDVEWWKTAQALLMDRSLLRRLRGYRQQTISPEVMSKVRRECLKNPAFSAPSPAFNENRASLDTTTEPGERSLNSRIPPADTLRGNIVGMLATWVQGVEIEYKARSERQVLVERKRQLEVALTVTREKQQQANFEAQVEARSLPARQEELETVRVQSYTAEKELMVAKKRLSTYKLLNYAALSGHTPLTFACAVGNDAIVHMLISHGACSGHQFEEQTLCASFIQVLVRDYQYRKRFERDRRQLELSGGCIKPRSDVAIEALVRNVAHALIVGNFKRKLVHYRQTHRVPLHEAILNGYPEIAAILLAKEAKLWQNTYVLPERVYPGSLLENIAPISKESQDIVKRNGNWKLQPLTTEKKTQTSDDDIDLGKPMTVADTLNCALKYYDSRLFNVSRGWESPDVTFYSATAEFVNDSLFKMETTKNQLQHVLVNRRNIMRKNAELKEKHAALEAAIISRDFLAISRLLDGGAFADYESSCGGVSPLMAACIEELYVQNEDGKDVLAVEYLLDRTTNRPLVNFESSHGATALGTAAFYSTLKCAQMLIERGASINLTSRLNGRTALMIAADNGKETFVHFLLASEGIDVFVRDTNDKTALDYARSRGFVEITGILEAAMGGKRDHVVSTVSGLYGVCKWGCGLMTPFEGHIVRQAQVVKNTNPLEEHELHLCPKRHVSCPNNCGVSELWAEEVKDHTGRSCALRFVRCSNQKCAVRYRFQDRVLHLQDTCEFRAVVCKCGESMTYQRHVVHAKTQCPMRLVPCPLQCTFPDDNNDGEIQVFQLQSQDLKVHVTGSCPHRYVRCRNGCTINDLLQKDRTSHETMVCLLRRVECKWGCKETVLASTQALHEREECELRQQSCPNRCGLNNIPVLQMDEHVSTICPRRLTVCPLGCGRRIPLHTMDAHVTQECRKRRIKCEHCQQSLLEEERTTHQNSQCPNRLTVCGLCGQTNLLHTNMPNHRKEECKMRQVTCKYQCFVKVLLAHEKERHEMWECAFRPIWCPLGCGENFNSNTLKKHQRSCSMRFVTCSYGCGEELREKDRVDHEQHYCSLSKISRPIQRKGYEK</sequence>
<evidence type="ECO:0000256" key="4">
    <source>
        <dbReference type="ARBA" id="ARBA00022833"/>
    </source>
</evidence>
<evidence type="ECO:0000313" key="11">
    <source>
        <dbReference type="EMBL" id="OWZ22820.1"/>
    </source>
</evidence>
<feature type="domain" description="TRAF-type" evidence="10">
    <location>
        <begin position="2154"/>
        <end position="2212"/>
    </location>
</feature>
<keyword evidence="4 7" id="KW-0862">Zinc</keyword>
<comment type="caution">
    <text evidence="11">The sequence shown here is derived from an EMBL/GenBank/DDBJ whole genome shotgun (WGS) entry which is preliminary data.</text>
</comment>
<evidence type="ECO:0000256" key="1">
    <source>
        <dbReference type="ARBA" id="ARBA00022723"/>
    </source>
</evidence>
<organism evidence="11 12">
    <name type="scientific">Phytophthora megakarya</name>
    <dbReference type="NCBI Taxonomy" id="4795"/>
    <lineage>
        <taxon>Eukaryota</taxon>
        <taxon>Sar</taxon>
        <taxon>Stramenopiles</taxon>
        <taxon>Oomycota</taxon>
        <taxon>Peronosporomycetes</taxon>
        <taxon>Peronosporales</taxon>
        <taxon>Peronosporaceae</taxon>
        <taxon>Phytophthora</taxon>
    </lineage>
</organism>
<dbReference type="PROSITE" id="PS50145">
    <property type="entry name" value="ZF_TRAF"/>
    <property type="match status" value="11"/>
</dbReference>
<dbReference type="InterPro" id="IPR013083">
    <property type="entry name" value="Znf_RING/FYVE/PHD"/>
</dbReference>
<feature type="domain" description="TRAF-type" evidence="10">
    <location>
        <begin position="2071"/>
        <end position="2117"/>
    </location>
</feature>
<evidence type="ECO:0000256" key="5">
    <source>
        <dbReference type="ARBA" id="ARBA00023043"/>
    </source>
</evidence>
<reference evidence="12" key="1">
    <citation type="submission" date="2017-03" db="EMBL/GenBank/DDBJ databases">
        <title>Phytopthora megakarya and P. palmivora, two closely related causual agents of cacao black pod achieved similar genome size and gene model numbers by different mechanisms.</title>
        <authorList>
            <person name="Ali S."/>
            <person name="Shao J."/>
            <person name="Larry D.J."/>
            <person name="Kronmiller B."/>
            <person name="Shen D."/>
            <person name="Strem M.D."/>
            <person name="Melnick R.L."/>
            <person name="Guiltinan M.J."/>
            <person name="Tyler B.M."/>
            <person name="Meinhardt L.W."/>
            <person name="Bailey B.A."/>
        </authorList>
    </citation>
    <scope>NUCLEOTIDE SEQUENCE [LARGE SCALE GENOMIC DNA]</scope>
    <source>
        <strain evidence="12">zdho120</strain>
    </source>
</reference>
<feature type="repeat" description="ANK" evidence="6">
    <location>
        <begin position="1931"/>
        <end position="1963"/>
    </location>
</feature>
<keyword evidence="12" id="KW-1185">Reference proteome</keyword>
<evidence type="ECO:0000313" key="12">
    <source>
        <dbReference type="Proteomes" id="UP000198211"/>
    </source>
</evidence>
<keyword evidence="3 7" id="KW-0863">Zinc-finger</keyword>
<dbReference type="Pfam" id="PF02176">
    <property type="entry name" value="zf-TRAF"/>
    <property type="match status" value="3"/>
</dbReference>
<evidence type="ECO:0000256" key="3">
    <source>
        <dbReference type="ARBA" id="ARBA00022771"/>
    </source>
</evidence>
<evidence type="ECO:0000256" key="8">
    <source>
        <dbReference type="SAM" id="Coils"/>
    </source>
</evidence>
<feature type="zinc finger region" description="TRAF-type" evidence="7">
    <location>
        <begin position="456"/>
        <end position="512"/>
    </location>
</feature>
<accession>A0A225X0U6</accession>
<dbReference type="SUPFAM" id="SSF48403">
    <property type="entry name" value="Ankyrin repeat"/>
    <property type="match status" value="2"/>
</dbReference>
<dbReference type="InterPro" id="IPR036770">
    <property type="entry name" value="Ankyrin_rpt-contain_sf"/>
</dbReference>
<feature type="zinc finger region" description="TRAF-type" evidence="7">
    <location>
        <begin position="2071"/>
        <end position="2117"/>
    </location>
</feature>
<dbReference type="InterPro" id="IPR002110">
    <property type="entry name" value="Ankyrin_rpt"/>
</dbReference>
<evidence type="ECO:0000256" key="2">
    <source>
        <dbReference type="ARBA" id="ARBA00022737"/>
    </source>
</evidence>
<dbReference type="Gene3D" id="3.30.40.10">
    <property type="entry name" value="Zinc/RING finger domain, C3HC4 (zinc finger)"/>
    <property type="match status" value="11"/>
</dbReference>
<feature type="repeat" description="ANK" evidence="6">
    <location>
        <begin position="15"/>
        <end position="47"/>
    </location>
</feature>
<feature type="zinc finger region" description="TRAF-type" evidence="7">
    <location>
        <begin position="2281"/>
        <end position="2324"/>
    </location>
</feature>
<feature type="domain" description="TRAF-type" evidence="10">
    <location>
        <begin position="2393"/>
        <end position="2440"/>
    </location>
</feature>
<dbReference type="InterPro" id="IPR001293">
    <property type="entry name" value="Znf_TRAF"/>
</dbReference>
<dbReference type="Pfam" id="PF13637">
    <property type="entry name" value="Ank_4"/>
    <property type="match status" value="1"/>
</dbReference>
<dbReference type="SUPFAM" id="SSF49599">
    <property type="entry name" value="TRAF domain-like"/>
    <property type="match status" value="1"/>
</dbReference>
<feature type="zinc finger region" description="TRAF-type" evidence="7">
    <location>
        <begin position="779"/>
        <end position="824"/>
    </location>
</feature>
<dbReference type="PANTHER" id="PTHR24171:SF9">
    <property type="entry name" value="ANKYRIN REPEAT DOMAIN-CONTAINING PROTEIN 39"/>
    <property type="match status" value="1"/>
</dbReference>
<feature type="coiled-coil region" evidence="8">
    <location>
        <begin position="1281"/>
        <end position="1319"/>
    </location>
</feature>
<feature type="domain" description="TRAF-type" evidence="10">
    <location>
        <begin position="514"/>
        <end position="575"/>
    </location>
</feature>
<keyword evidence="2" id="KW-0677">Repeat</keyword>
<feature type="domain" description="TRAF-type" evidence="10">
    <location>
        <begin position="974"/>
        <end position="1018"/>
    </location>
</feature>
<feature type="repeat" description="ANK" evidence="6">
    <location>
        <begin position="1965"/>
        <end position="1998"/>
    </location>
</feature>
<feature type="domain" description="TRAF-type" evidence="10">
    <location>
        <begin position="863"/>
        <end position="910"/>
    </location>
</feature>
<dbReference type="EMBL" id="NBNE01000106">
    <property type="protein sequence ID" value="OWZ22820.1"/>
    <property type="molecule type" value="Genomic_DNA"/>
</dbReference>
<evidence type="ECO:0000256" key="6">
    <source>
        <dbReference type="PROSITE-ProRule" id="PRU00023"/>
    </source>
</evidence>
<dbReference type="GO" id="GO:0008270">
    <property type="term" value="F:zinc ion binding"/>
    <property type="evidence" value="ECO:0007669"/>
    <property type="project" value="UniProtKB-KW"/>
</dbReference>
<feature type="domain" description="TRAF-type" evidence="10">
    <location>
        <begin position="456"/>
        <end position="512"/>
    </location>
</feature>
<dbReference type="SMART" id="SM00248">
    <property type="entry name" value="ANK"/>
    <property type="match status" value="13"/>
</dbReference>
<dbReference type="PROSITE" id="PS50088">
    <property type="entry name" value="ANK_REPEAT"/>
    <property type="match status" value="7"/>
</dbReference>
<dbReference type="PROSITE" id="PS50096">
    <property type="entry name" value="IQ"/>
    <property type="match status" value="1"/>
</dbReference>
<feature type="domain" description="TRAF-type" evidence="10">
    <location>
        <begin position="918"/>
        <end position="972"/>
    </location>
</feature>
<dbReference type="Gene3D" id="1.25.40.20">
    <property type="entry name" value="Ankyrin repeat-containing domain"/>
    <property type="match status" value="5"/>
</dbReference>
<dbReference type="Pfam" id="PF12796">
    <property type="entry name" value="Ank_2"/>
    <property type="match status" value="2"/>
</dbReference>
<dbReference type="OrthoDB" id="186134at2759"/>
<dbReference type="Proteomes" id="UP000198211">
    <property type="component" value="Unassembled WGS sequence"/>
</dbReference>
<name>A0A225X0U6_9STRA</name>
<feature type="zinc finger region" description="TRAF-type" evidence="7">
    <location>
        <begin position="514"/>
        <end position="575"/>
    </location>
</feature>
<feature type="repeat" description="ANK" evidence="6">
    <location>
        <begin position="192"/>
        <end position="224"/>
    </location>
</feature>
<feature type="repeat" description="ANK" evidence="6">
    <location>
        <begin position="1131"/>
        <end position="1163"/>
    </location>
</feature>
<dbReference type="Pfam" id="PF13857">
    <property type="entry name" value="Ank_5"/>
    <property type="match status" value="1"/>
</dbReference>
<dbReference type="Gene3D" id="1.20.920.20">
    <property type="match status" value="1"/>
</dbReference>
<feature type="compositionally biased region" description="Polar residues" evidence="9">
    <location>
        <begin position="1465"/>
        <end position="1482"/>
    </location>
</feature>
<feature type="region of interest" description="Disordered" evidence="9">
    <location>
        <begin position="1456"/>
        <end position="1485"/>
    </location>
</feature>
<keyword evidence="1 7" id="KW-0479">Metal-binding</keyword>
<feature type="domain" description="TRAF-type" evidence="10">
    <location>
        <begin position="2335"/>
        <end position="2380"/>
    </location>
</feature>
<feature type="repeat" description="ANK" evidence="6">
    <location>
        <begin position="1164"/>
        <end position="1196"/>
    </location>
</feature>
<evidence type="ECO:0000256" key="9">
    <source>
        <dbReference type="SAM" id="MobiDB-lite"/>
    </source>
</evidence>
<proteinExistence type="predicted"/>
<feature type="domain" description="TRAF-type" evidence="10">
    <location>
        <begin position="779"/>
        <end position="824"/>
    </location>
</feature>